<keyword evidence="5" id="KW-1185">Reference proteome</keyword>
<feature type="compositionally biased region" description="Acidic residues" evidence="2">
    <location>
        <begin position="56"/>
        <end position="67"/>
    </location>
</feature>
<feature type="coiled-coil region" evidence="1">
    <location>
        <begin position="203"/>
        <end position="300"/>
    </location>
</feature>
<dbReference type="AlphaFoldDB" id="A0AA51UHW9"/>
<gene>
    <name evidence="4" type="ORF">RE476_05610</name>
</gene>
<dbReference type="GeneID" id="84229597"/>
<dbReference type="InterPro" id="IPR022409">
    <property type="entry name" value="PKD/Chitinase_dom"/>
</dbReference>
<evidence type="ECO:0000313" key="4">
    <source>
        <dbReference type="EMBL" id="WMW23303.1"/>
    </source>
</evidence>
<evidence type="ECO:0000259" key="3">
    <source>
        <dbReference type="PROSITE" id="PS50093"/>
    </source>
</evidence>
<name>A0AA51UHW9_9EURY</name>
<dbReference type="Proteomes" id="UP001183006">
    <property type="component" value="Chromosome"/>
</dbReference>
<sequence length="531" mass="58650">MEKQGLRIFAYFAAVLMLVSILPAGALAASDNAKNFDDKAISGNNGNGNGNVADDNSADEDDSDDDTTPSYDRDRDRIMDNASEDVTRKRTENMNAESDYKDAKIKYSNIKSKNPNLNSEEAINTTKEYLNSSIDYMISLLDAEDDADYIEVLEEERDNVEAAETRKELADAAKNIRSIWNDARKDRVVTAGKAIDNKINAVLKTSESLIVRLQNEIDAMEENGEDVEDLTAMLDEYKELIDDAREKQEQARSAYMYGNVGNGENIQEANRYLAEAGEDIRDANAILKNMLKELKKQREGVVVLTGNETLEASGNGTAVISGDVEINITANEYAKLVIKDLAGNAKIILGDETTYETSNIDAGNSTDNNRAFVFINLTGDVYINGSRLTVMLQGSDVELTVKGTGTAVLSGDGIYYIGDEGGEWANRYIDDDEDSEDEEPAEEEPEEEDDSVTVVANFTYTVDGLNVTFNDTSMNASSWNWDFDDGNNSIEQNPTHEYALSKEYNVTLTSYESDNDKLNNDSITQTINLTV</sequence>
<reference evidence="4" key="1">
    <citation type="submission" date="2023-08" db="EMBL/GenBank/DDBJ databases">
        <title>Methanolobus mangrovi sp. nov. and Methanolobus sediminis sp. nov, two novel methylotrophic methanogens isolated from mangrove sediments in China.</title>
        <authorList>
            <person name="Zhou J."/>
        </authorList>
    </citation>
    <scope>NUCLEOTIDE SEQUENCE</scope>
    <source>
        <strain evidence="4">FTZ2</strain>
    </source>
</reference>
<protein>
    <submittedName>
        <fullName evidence="4">PKD domain-containing protein</fullName>
    </submittedName>
</protein>
<dbReference type="Gene3D" id="2.60.40.10">
    <property type="entry name" value="Immunoglobulins"/>
    <property type="match status" value="1"/>
</dbReference>
<dbReference type="InterPro" id="IPR035986">
    <property type="entry name" value="PKD_dom_sf"/>
</dbReference>
<proteinExistence type="predicted"/>
<dbReference type="SUPFAM" id="SSF49299">
    <property type="entry name" value="PKD domain"/>
    <property type="match status" value="1"/>
</dbReference>
<evidence type="ECO:0000313" key="5">
    <source>
        <dbReference type="Proteomes" id="UP001183006"/>
    </source>
</evidence>
<dbReference type="RefSeq" id="WP_309309419.1">
    <property type="nucleotide sequence ID" value="NZ_CP133594.1"/>
</dbReference>
<feature type="compositionally biased region" description="Basic and acidic residues" evidence="2">
    <location>
        <begin position="71"/>
        <end position="95"/>
    </location>
</feature>
<feature type="domain" description="PKD" evidence="3">
    <location>
        <begin position="473"/>
        <end position="509"/>
    </location>
</feature>
<dbReference type="InterPro" id="IPR000601">
    <property type="entry name" value="PKD_dom"/>
</dbReference>
<dbReference type="KEGG" id="mmav:RE476_05610"/>
<dbReference type="SMART" id="SM00089">
    <property type="entry name" value="PKD"/>
    <property type="match status" value="1"/>
</dbReference>
<dbReference type="InterPro" id="IPR013783">
    <property type="entry name" value="Ig-like_fold"/>
</dbReference>
<feature type="region of interest" description="Disordered" evidence="2">
    <location>
        <begin position="40"/>
        <end position="95"/>
    </location>
</feature>
<evidence type="ECO:0000256" key="1">
    <source>
        <dbReference type="SAM" id="Coils"/>
    </source>
</evidence>
<organism evidence="4 5">
    <name type="scientific">Methanolobus mangrovi</name>
    <dbReference type="NCBI Taxonomy" id="3072977"/>
    <lineage>
        <taxon>Archaea</taxon>
        <taxon>Methanobacteriati</taxon>
        <taxon>Methanobacteriota</taxon>
        <taxon>Stenosarchaea group</taxon>
        <taxon>Methanomicrobia</taxon>
        <taxon>Methanosarcinales</taxon>
        <taxon>Methanosarcinaceae</taxon>
        <taxon>Methanolobus</taxon>
    </lineage>
</organism>
<dbReference type="Pfam" id="PF18911">
    <property type="entry name" value="PKD_4"/>
    <property type="match status" value="1"/>
</dbReference>
<feature type="region of interest" description="Disordered" evidence="2">
    <location>
        <begin position="431"/>
        <end position="451"/>
    </location>
</feature>
<accession>A0AA51UHW9</accession>
<dbReference type="EMBL" id="CP133594">
    <property type="protein sequence ID" value="WMW23303.1"/>
    <property type="molecule type" value="Genomic_DNA"/>
</dbReference>
<evidence type="ECO:0000256" key="2">
    <source>
        <dbReference type="SAM" id="MobiDB-lite"/>
    </source>
</evidence>
<dbReference type="CDD" id="cd00146">
    <property type="entry name" value="PKD"/>
    <property type="match status" value="1"/>
</dbReference>
<keyword evidence="1" id="KW-0175">Coiled coil</keyword>
<dbReference type="PROSITE" id="PS50093">
    <property type="entry name" value="PKD"/>
    <property type="match status" value="1"/>
</dbReference>